<proteinExistence type="predicted"/>
<sequence>MDKNSPYYKQVALLINCLPYVAKENCFALKGGTAINLFVNNFPRLSVDIDLAYLPLEPREEALKNVRASLANIRDNLNQTKNFNATLQDNKPDEMRIIVESAGMTKDSAQIKIEVSPVARGTLHDATPCDVVESVEDEFGFVTINTVSIPDLYGGKLCAAMDRQHPRDLFDVKELLETRGIDRSIFIGFLGYLLSHNRPISEVMNPRWKDISDVYKKEFDGMTFKPISLEELQTVPSLMLQSLKAQFTQSDFDFLYSFKSGEPDWALSPHSQIQNLPAVQWKLLNIKKMPKDKHRSALETLSNTMLGWLEH</sequence>
<dbReference type="GO" id="GO:0016740">
    <property type="term" value="F:transferase activity"/>
    <property type="evidence" value="ECO:0007669"/>
    <property type="project" value="UniProtKB-KW"/>
</dbReference>
<reference evidence="1" key="1">
    <citation type="journal article" date="2022" name="Arch. Microbiol.">
        <title>Microbulbifer okhotskensis sp. nov., isolated from a deep bottom sediment of the Okhotsk Sea.</title>
        <authorList>
            <person name="Romanenko L."/>
            <person name="Kurilenko V."/>
            <person name="Otstavnykh N."/>
            <person name="Velansky P."/>
            <person name="Isaeva M."/>
            <person name="Mikhailov V."/>
        </authorList>
    </citation>
    <scope>NUCLEOTIDE SEQUENCE</scope>
    <source>
        <strain evidence="1">OS29</strain>
    </source>
</reference>
<dbReference type="EMBL" id="JALBWM010000005">
    <property type="protein sequence ID" value="MCO1333090.1"/>
    <property type="molecule type" value="Genomic_DNA"/>
</dbReference>
<dbReference type="Proteomes" id="UP001139028">
    <property type="component" value="Unassembled WGS sequence"/>
</dbReference>
<keyword evidence="2" id="KW-1185">Reference proteome</keyword>
<evidence type="ECO:0000313" key="2">
    <source>
        <dbReference type="Proteomes" id="UP001139028"/>
    </source>
</evidence>
<protein>
    <submittedName>
        <fullName evidence="1">Nucleotidyl transferase AbiEii/AbiGii toxin family protein</fullName>
    </submittedName>
</protein>
<dbReference type="Pfam" id="PF08843">
    <property type="entry name" value="AbiEii"/>
    <property type="match status" value="1"/>
</dbReference>
<name>A0A9X2J508_9GAMM</name>
<dbReference type="Gene3D" id="3.10.450.620">
    <property type="entry name" value="JHP933, nucleotidyltransferase-like core domain"/>
    <property type="match status" value="1"/>
</dbReference>
<gene>
    <name evidence="1" type="ORF">MO867_01935</name>
</gene>
<dbReference type="RefSeq" id="WP_252464260.1">
    <property type="nucleotide sequence ID" value="NZ_JALBWM010000005.1"/>
</dbReference>
<comment type="caution">
    <text evidence="1">The sequence shown here is derived from an EMBL/GenBank/DDBJ whole genome shotgun (WGS) entry which is preliminary data.</text>
</comment>
<dbReference type="AlphaFoldDB" id="A0A9X2J508"/>
<organism evidence="1 2">
    <name type="scientific">Microbulbifer okhotskensis</name>
    <dbReference type="NCBI Taxonomy" id="2926617"/>
    <lineage>
        <taxon>Bacteria</taxon>
        <taxon>Pseudomonadati</taxon>
        <taxon>Pseudomonadota</taxon>
        <taxon>Gammaproteobacteria</taxon>
        <taxon>Cellvibrionales</taxon>
        <taxon>Microbulbiferaceae</taxon>
        <taxon>Microbulbifer</taxon>
    </lineage>
</organism>
<accession>A0A9X2J508</accession>
<evidence type="ECO:0000313" key="1">
    <source>
        <dbReference type="EMBL" id="MCO1333090.1"/>
    </source>
</evidence>
<dbReference type="InterPro" id="IPR014942">
    <property type="entry name" value="AbiEii"/>
</dbReference>
<keyword evidence="1" id="KW-0808">Transferase</keyword>